<dbReference type="InterPro" id="IPR035906">
    <property type="entry name" value="MetI-like_sf"/>
</dbReference>
<dbReference type="PANTHER" id="PTHR30614:SF41">
    <property type="entry name" value="INNER MEMBRANE AMINO-ACID ABC TRANSPORTER PERMEASE PROTEIN YHDY"/>
    <property type="match status" value="1"/>
</dbReference>
<evidence type="ECO:0000256" key="9">
    <source>
        <dbReference type="SAM" id="MobiDB-lite"/>
    </source>
</evidence>
<proteinExistence type="inferred from homology"/>
<feature type="transmembrane region" description="Helical" evidence="8">
    <location>
        <begin position="109"/>
        <end position="127"/>
    </location>
</feature>
<feature type="transmembrane region" description="Helical" evidence="8">
    <location>
        <begin position="47"/>
        <end position="68"/>
    </location>
</feature>
<evidence type="ECO:0000256" key="6">
    <source>
        <dbReference type="ARBA" id="ARBA00022989"/>
    </source>
</evidence>
<keyword evidence="3 8" id="KW-0813">Transport</keyword>
<dbReference type="Pfam" id="PF00528">
    <property type="entry name" value="BPD_transp_1"/>
    <property type="match status" value="1"/>
</dbReference>
<dbReference type="InterPro" id="IPR010065">
    <property type="entry name" value="AA_ABC_transptr_permease_3TM"/>
</dbReference>
<comment type="caution">
    <text evidence="11">The sequence shown here is derived from an EMBL/GenBank/DDBJ whole genome shotgun (WGS) entry which is preliminary data.</text>
</comment>
<sequence>MTTLDNIPGALSRGPETPEPEAGSRNVRLPLWRRLRAGLFGTPGNTAITLATLLALAWTVPPFLRWAVIDATWSGTSEECAAAAGACWAFVAAKFRFISFAFYPPALHWRPFLVVVLLLALLAATALPRFWRRGLLLAWLAGIAACWLLMAGTLTPPPVPSNQWGGLPVTLLVWTVCFGIATPLAIGLALARRSDMRSVKVLAIAFIELMRAIPMVAILYVAMLILPMAVPDGQLIDKTIRAMVMITLFWSAYLAEVVRAGLQAIPPGQDEAAMALGLGYWRRMQLVILPQALRTVVPAMVNLAIGFLLATSLLAVIGIVDLLNAARAAATDPSWLGFYDEAYLFVAAIYFAFCFGGSRYSMWLERYLGAAKERG</sequence>
<keyword evidence="7 8" id="KW-0472">Membrane</keyword>
<evidence type="ECO:0000256" key="8">
    <source>
        <dbReference type="RuleBase" id="RU363032"/>
    </source>
</evidence>
<reference evidence="11 12" key="1">
    <citation type="submission" date="2020-03" db="EMBL/GenBank/DDBJ databases">
        <title>Genomic Encyclopedia of Type Strains, Phase IV (KMG-IV): sequencing the most valuable type-strain genomes for metagenomic binning, comparative biology and taxonomic classification.</title>
        <authorList>
            <person name="Goeker M."/>
        </authorList>
    </citation>
    <scope>NUCLEOTIDE SEQUENCE [LARGE SCALE GENOMIC DNA]</scope>
    <source>
        <strain evidence="11 12">DSM 103870</strain>
    </source>
</reference>
<feature type="transmembrane region" description="Helical" evidence="8">
    <location>
        <begin position="212"/>
        <end position="230"/>
    </location>
</feature>
<dbReference type="RefSeq" id="WP_166953882.1">
    <property type="nucleotide sequence ID" value="NZ_JAASQI010000006.1"/>
</dbReference>
<gene>
    <name evidence="11" type="ORF">FHS82_002839</name>
</gene>
<keyword evidence="5 8" id="KW-0812">Transmembrane</keyword>
<feature type="transmembrane region" description="Helical" evidence="8">
    <location>
        <begin position="134"/>
        <end position="151"/>
    </location>
</feature>
<dbReference type="Proteomes" id="UP001429580">
    <property type="component" value="Unassembled WGS sequence"/>
</dbReference>
<organism evidence="11 12">
    <name type="scientific">Pseudochelatococcus lubricantis</name>
    <dbReference type="NCBI Taxonomy" id="1538102"/>
    <lineage>
        <taxon>Bacteria</taxon>
        <taxon>Pseudomonadati</taxon>
        <taxon>Pseudomonadota</taxon>
        <taxon>Alphaproteobacteria</taxon>
        <taxon>Hyphomicrobiales</taxon>
        <taxon>Chelatococcaceae</taxon>
        <taxon>Pseudochelatococcus</taxon>
    </lineage>
</organism>
<keyword evidence="6 8" id="KW-1133">Transmembrane helix</keyword>
<evidence type="ECO:0000256" key="4">
    <source>
        <dbReference type="ARBA" id="ARBA00022475"/>
    </source>
</evidence>
<dbReference type="SUPFAM" id="SSF161098">
    <property type="entry name" value="MetI-like"/>
    <property type="match status" value="1"/>
</dbReference>
<dbReference type="CDD" id="cd06261">
    <property type="entry name" value="TM_PBP2"/>
    <property type="match status" value="1"/>
</dbReference>
<protein>
    <submittedName>
        <fullName evidence="11">General L-amino acid transport system permease protein</fullName>
    </submittedName>
</protein>
<feature type="transmembrane region" description="Helical" evidence="8">
    <location>
        <begin position="292"/>
        <end position="322"/>
    </location>
</feature>
<comment type="subcellular location">
    <subcellularLocation>
        <location evidence="1">Cell inner membrane</location>
        <topology evidence="1">Multi-pass membrane protein</topology>
    </subcellularLocation>
    <subcellularLocation>
        <location evidence="8">Cell membrane</location>
        <topology evidence="8">Multi-pass membrane protein</topology>
    </subcellularLocation>
</comment>
<evidence type="ECO:0000256" key="5">
    <source>
        <dbReference type="ARBA" id="ARBA00022692"/>
    </source>
</evidence>
<name>A0ABX0V1B4_9HYPH</name>
<evidence type="ECO:0000313" key="12">
    <source>
        <dbReference type="Proteomes" id="UP001429580"/>
    </source>
</evidence>
<dbReference type="Gene3D" id="1.10.3720.10">
    <property type="entry name" value="MetI-like"/>
    <property type="match status" value="1"/>
</dbReference>
<dbReference type="PANTHER" id="PTHR30614">
    <property type="entry name" value="MEMBRANE COMPONENT OF AMINO ACID ABC TRANSPORTER"/>
    <property type="match status" value="1"/>
</dbReference>
<dbReference type="EMBL" id="JAASQI010000006">
    <property type="protein sequence ID" value="NIJ58984.1"/>
    <property type="molecule type" value="Genomic_DNA"/>
</dbReference>
<evidence type="ECO:0000256" key="3">
    <source>
        <dbReference type="ARBA" id="ARBA00022448"/>
    </source>
</evidence>
<dbReference type="InterPro" id="IPR000515">
    <property type="entry name" value="MetI-like"/>
</dbReference>
<evidence type="ECO:0000259" key="10">
    <source>
        <dbReference type="PROSITE" id="PS50928"/>
    </source>
</evidence>
<feature type="domain" description="ABC transmembrane type-1" evidence="10">
    <location>
        <begin position="167"/>
        <end position="357"/>
    </location>
</feature>
<evidence type="ECO:0000256" key="2">
    <source>
        <dbReference type="ARBA" id="ARBA00010072"/>
    </source>
</evidence>
<comment type="similarity">
    <text evidence="2">Belongs to the binding-protein-dependent transport system permease family. HisMQ subfamily.</text>
</comment>
<dbReference type="PROSITE" id="PS50928">
    <property type="entry name" value="ABC_TM1"/>
    <property type="match status" value="1"/>
</dbReference>
<evidence type="ECO:0000313" key="11">
    <source>
        <dbReference type="EMBL" id="NIJ58984.1"/>
    </source>
</evidence>
<feature type="transmembrane region" description="Helical" evidence="8">
    <location>
        <begin position="342"/>
        <end position="362"/>
    </location>
</feature>
<dbReference type="InterPro" id="IPR043429">
    <property type="entry name" value="ArtM/GltK/GlnP/TcyL/YhdX-like"/>
</dbReference>
<accession>A0ABX0V1B4</accession>
<feature type="region of interest" description="Disordered" evidence="9">
    <location>
        <begin position="1"/>
        <end position="24"/>
    </location>
</feature>
<evidence type="ECO:0000256" key="1">
    <source>
        <dbReference type="ARBA" id="ARBA00004429"/>
    </source>
</evidence>
<dbReference type="NCBIfam" id="TIGR01726">
    <property type="entry name" value="HEQRo_perm_3TM"/>
    <property type="match status" value="1"/>
</dbReference>
<keyword evidence="12" id="KW-1185">Reference proteome</keyword>
<feature type="transmembrane region" description="Helical" evidence="8">
    <location>
        <begin position="242"/>
        <end position="262"/>
    </location>
</feature>
<keyword evidence="4" id="KW-1003">Cell membrane</keyword>
<evidence type="ECO:0000256" key="7">
    <source>
        <dbReference type="ARBA" id="ARBA00023136"/>
    </source>
</evidence>
<feature type="transmembrane region" description="Helical" evidence="8">
    <location>
        <begin position="171"/>
        <end position="191"/>
    </location>
</feature>